<dbReference type="STRING" id="273678.RS84_02870"/>
<protein>
    <submittedName>
        <fullName evidence="1">Uncharacterized protein</fullName>
    </submittedName>
</protein>
<dbReference type="OrthoDB" id="9965824at2"/>
<name>A0A0M2HMU5_9MICO</name>
<gene>
    <name evidence="1" type="ORF">RS84_02870</name>
</gene>
<dbReference type="EMBL" id="JYJB01000010">
    <property type="protein sequence ID" value="KJL46243.1"/>
    <property type="molecule type" value="Genomic_DNA"/>
</dbReference>
<keyword evidence="2" id="KW-1185">Reference proteome</keyword>
<organism evidence="1 2">
    <name type="scientific">Microbacterium hydrocarbonoxydans</name>
    <dbReference type="NCBI Taxonomy" id="273678"/>
    <lineage>
        <taxon>Bacteria</taxon>
        <taxon>Bacillati</taxon>
        <taxon>Actinomycetota</taxon>
        <taxon>Actinomycetes</taxon>
        <taxon>Micrococcales</taxon>
        <taxon>Microbacteriaceae</taxon>
        <taxon>Microbacterium</taxon>
    </lineage>
</organism>
<proteinExistence type="predicted"/>
<evidence type="ECO:0000313" key="2">
    <source>
        <dbReference type="Proteomes" id="UP000033900"/>
    </source>
</evidence>
<dbReference type="Proteomes" id="UP000033900">
    <property type="component" value="Unassembled WGS sequence"/>
</dbReference>
<dbReference type="RefSeq" id="WP_045258454.1">
    <property type="nucleotide sequence ID" value="NZ_JYJB01000010.1"/>
</dbReference>
<accession>A0A0M2HMU5</accession>
<reference evidence="1 2" key="1">
    <citation type="submission" date="2015-02" db="EMBL/GenBank/DDBJ databases">
        <title>Draft genome sequences of ten Microbacterium spp. with emphasis on heavy metal contaminated environments.</title>
        <authorList>
            <person name="Corretto E."/>
        </authorList>
    </citation>
    <scope>NUCLEOTIDE SEQUENCE [LARGE SCALE GENOMIC DNA]</scope>
    <source>
        <strain evidence="1 2">SA35</strain>
    </source>
</reference>
<comment type="caution">
    <text evidence="1">The sequence shown here is derived from an EMBL/GenBank/DDBJ whole genome shotgun (WGS) entry which is preliminary data.</text>
</comment>
<dbReference type="PATRIC" id="fig|273678.4.peg.2872"/>
<sequence length="247" mass="26675">MDTNLALLTHAVPADRIPQKVTDANAFAEYAARMAAQLAERPTIDVTAITTKEALDAALKAAQAIPAHDEQATIARRVAARAEAAIEQAWVESLATEVDPTFAEIFNATAARFTAAAEAAGDLTDHYLADKYDPAGAPLRQAIDELDTLRGHRDRIASLSGEARTDVYSTKYTQHSRTLWIKDAETWQKYIGRVANGEPVWIAAHRAGVAIRWQTLAEQQAQPIPAAVARAQAEMTSVRASTTGFGN</sequence>
<dbReference type="AlphaFoldDB" id="A0A0M2HMU5"/>
<evidence type="ECO:0000313" key="1">
    <source>
        <dbReference type="EMBL" id="KJL46243.1"/>
    </source>
</evidence>